<dbReference type="HOGENOM" id="CLU_2514159_0_0_1"/>
<protein>
    <submittedName>
        <fullName evidence="1">Uncharacterized protein</fullName>
    </submittedName>
</protein>
<dbReference type="OrthoDB" id="10618091at2759"/>
<proteinExistence type="predicted"/>
<reference evidence="1 2" key="1">
    <citation type="submission" date="2014-04" db="EMBL/GenBank/DDBJ databases">
        <authorList>
            <consortium name="DOE Joint Genome Institute"/>
            <person name="Kuo A."/>
            <person name="Ruytinx J."/>
            <person name="Rineau F."/>
            <person name="Colpaert J."/>
            <person name="Kohler A."/>
            <person name="Nagy L.G."/>
            <person name="Floudas D."/>
            <person name="Copeland A."/>
            <person name="Barry K.W."/>
            <person name="Cichocki N."/>
            <person name="Veneault-Fourrey C."/>
            <person name="LaButti K."/>
            <person name="Lindquist E.A."/>
            <person name="Lipzen A."/>
            <person name="Lundell T."/>
            <person name="Morin E."/>
            <person name="Murat C."/>
            <person name="Sun H."/>
            <person name="Tunlid A."/>
            <person name="Henrissat B."/>
            <person name="Grigoriev I.V."/>
            <person name="Hibbett D.S."/>
            <person name="Martin F."/>
            <person name="Nordberg H.P."/>
            <person name="Cantor M.N."/>
            <person name="Hua S.X."/>
        </authorList>
    </citation>
    <scope>NUCLEOTIDE SEQUENCE [LARGE SCALE GENOMIC DNA]</scope>
    <source>
        <strain evidence="1 2">UH-Slu-Lm8-n1</strain>
    </source>
</reference>
<gene>
    <name evidence="1" type="ORF">CY34DRAFT_700806</name>
</gene>
<dbReference type="EMBL" id="KN835925">
    <property type="protein sequence ID" value="KIK33519.1"/>
    <property type="molecule type" value="Genomic_DNA"/>
</dbReference>
<name>A0A0D0A5S5_9AGAM</name>
<dbReference type="InParanoid" id="A0A0D0A5S5"/>
<keyword evidence="2" id="KW-1185">Reference proteome</keyword>
<dbReference type="Proteomes" id="UP000054485">
    <property type="component" value="Unassembled WGS sequence"/>
</dbReference>
<organism evidence="1 2">
    <name type="scientific">Suillus luteus UH-Slu-Lm8-n1</name>
    <dbReference type="NCBI Taxonomy" id="930992"/>
    <lineage>
        <taxon>Eukaryota</taxon>
        <taxon>Fungi</taxon>
        <taxon>Dikarya</taxon>
        <taxon>Basidiomycota</taxon>
        <taxon>Agaricomycotina</taxon>
        <taxon>Agaricomycetes</taxon>
        <taxon>Agaricomycetidae</taxon>
        <taxon>Boletales</taxon>
        <taxon>Suillineae</taxon>
        <taxon>Suillaceae</taxon>
        <taxon>Suillus</taxon>
    </lineage>
</organism>
<evidence type="ECO:0000313" key="2">
    <source>
        <dbReference type="Proteomes" id="UP000054485"/>
    </source>
</evidence>
<dbReference type="AlphaFoldDB" id="A0A0D0A5S5"/>
<reference evidence="2" key="2">
    <citation type="submission" date="2015-01" db="EMBL/GenBank/DDBJ databases">
        <title>Evolutionary Origins and Diversification of the Mycorrhizal Mutualists.</title>
        <authorList>
            <consortium name="DOE Joint Genome Institute"/>
            <consortium name="Mycorrhizal Genomics Consortium"/>
            <person name="Kohler A."/>
            <person name="Kuo A."/>
            <person name="Nagy L.G."/>
            <person name="Floudas D."/>
            <person name="Copeland A."/>
            <person name="Barry K.W."/>
            <person name="Cichocki N."/>
            <person name="Veneault-Fourrey C."/>
            <person name="LaButti K."/>
            <person name="Lindquist E.A."/>
            <person name="Lipzen A."/>
            <person name="Lundell T."/>
            <person name="Morin E."/>
            <person name="Murat C."/>
            <person name="Riley R."/>
            <person name="Ohm R."/>
            <person name="Sun H."/>
            <person name="Tunlid A."/>
            <person name="Henrissat B."/>
            <person name="Grigoriev I.V."/>
            <person name="Hibbett D.S."/>
            <person name="Martin F."/>
        </authorList>
    </citation>
    <scope>NUCLEOTIDE SEQUENCE [LARGE SCALE GENOMIC DNA]</scope>
    <source>
        <strain evidence="2">UH-Slu-Lm8-n1</strain>
    </source>
</reference>
<evidence type="ECO:0000313" key="1">
    <source>
        <dbReference type="EMBL" id="KIK33519.1"/>
    </source>
</evidence>
<accession>A0A0D0A5S5</accession>
<sequence>MSSHHRRRKREAFCYNTWLKRSQGLPLSLALMCCPDLLTSLLQGQCAGPGRVRIHNTTCKSQTECRCFPASIELYVSPALKETPK</sequence>